<organism evidence="1 2">
    <name type="scientific">Sphagnum jensenii</name>
    <dbReference type="NCBI Taxonomy" id="128206"/>
    <lineage>
        <taxon>Eukaryota</taxon>
        <taxon>Viridiplantae</taxon>
        <taxon>Streptophyta</taxon>
        <taxon>Embryophyta</taxon>
        <taxon>Bryophyta</taxon>
        <taxon>Sphagnophytina</taxon>
        <taxon>Sphagnopsida</taxon>
        <taxon>Sphagnales</taxon>
        <taxon>Sphagnaceae</taxon>
        <taxon>Sphagnum</taxon>
    </lineage>
</organism>
<gene>
    <name evidence="1" type="ORF">CSSPJE1EN2_LOCUS6531</name>
</gene>
<protein>
    <submittedName>
        <fullName evidence="1">Uncharacterized protein</fullName>
    </submittedName>
</protein>
<accession>A0ABP1AM07</accession>
<name>A0ABP1AM07_9BRYO</name>
<evidence type="ECO:0000313" key="1">
    <source>
        <dbReference type="EMBL" id="CAK9863536.1"/>
    </source>
</evidence>
<reference evidence="1" key="1">
    <citation type="submission" date="2024-03" db="EMBL/GenBank/DDBJ databases">
        <authorList>
            <consortium name="ELIXIR-Norway"/>
            <consortium name="Elixir Norway"/>
        </authorList>
    </citation>
    <scope>NUCLEOTIDE SEQUENCE</scope>
</reference>
<keyword evidence="2" id="KW-1185">Reference proteome</keyword>
<dbReference type="EMBL" id="OZ023714">
    <property type="protein sequence ID" value="CAK9863536.1"/>
    <property type="molecule type" value="Genomic_DNA"/>
</dbReference>
<evidence type="ECO:0000313" key="2">
    <source>
        <dbReference type="Proteomes" id="UP001497522"/>
    </source>
</evidence>
<proteinExistence type="predicted"/>
<sequence>MCKSLKMIDPPSWSDRLLEHAQQDSGSASSSDPEVLWAVQVLDKIVAFTKHEWQQHLVAKPSLLYKEPTLQDNQSDSSKPLAKD</sequence>
<dbReference type="Proteomes" id="UP001497522">
    <property type="component" value="Chromosome 13"/>
</dbReference>